<gene>
    <name evidence="2" type="ORF">CR103_17550</name>
</gene>
<evidence type="ECO:0000313" key="2">
    <source>
        <dbReference type="EMBL" id="PIL38524.1"/>
    </source>
</evidence>
<feature type="domain" description="Transposase InsH N-terminal" evidence="1">
    <location>
        <begin position="16"/>
        <end position="102"/>
    </location>
</feature>
<reference evidence="2 3" key="1">
    <citation type="submission" date="2017-10" db="EMBL/GenBank/DDBJ databases">
        <title>Massilia psychrophilum sp. nov., a novel purple-pigmented bacterium isolated from Tianshan glacier, Xinjiang Municipality, China.</title>
        <authorList>
            <person name="Wang H."/>
        </authorList>
    </citation>
    <scope>NUCLEOTIDE SEQUENCE [LARGE SCALE GENOMIC DNA]</scope>
    <source>
        <strain evidence="2 3">JCM 30813</strain>
    </source>
</reference>
<protein>
    <recommendedName>
        <fullName evidence="1">Transposase InsH N-terminal domain-containing protein</fullName>
    </recommendedName>
</protein>
<dbReference type="OrthoDB" id="111180at2"/>
<dbReference type="Pfam" id="PF05598">
    <property type="entry name" value="DUF772"/>
    <property type="match status" value="1"/>
</dbReference>
<evidence type="ECO:0000313" key="3">
    <source>
        <dbReference type="Proteomes" id="UP000228593"/>
    </source>
</evidence>
<name>A0A2G8SXP0_9BURK</name>
<keyword evidence="3" id="KW-1185">Reference proteome</keyword>
<comment type="caution">
    <text evidence="2">The sequence shown here is derived from an EMBL/GenBank/DDBJ whole genome shotgun (WGS) entry which is preliminary data.</text>
</comment>
<organism evidence="2 3">
    <name type="scientific">Massilia psychrophila</name>
    <dbReference type="NCBI Taxonomy" id="1603353"/>
    <lineage>
        <taxon>Bacteria</taxon>
        <taxon>Pseudomonadati</taxon>
        <taxon>Pseudomonadota</taxon>
        <taxon>Betaproteobacteria</taxon>
        <taxon>Burkholderiales</taxon>
        <taxon>Oxalobacteraceae</taxon>
        <taxon>Telluria group</taxon>
        <taxon>Massilia</taxon>
    </lineage>
</organism>
<dbReference type="AlphaFoldDB" id="A0A2G8SXP0"/>
<dbReference type="PANTHER" id="PTHR35604:SF2">
    <property type="entry name" value="TRANSPOSASE INSH FOR INSERTION SEQUENCE ELEMENT IS5A-RELATED"/>
    <property type="match status" value="1"/>
</dbReference>
<sequence>MRKTDVTRHAMFSYRSLEERIPETHPLRRLRILVDGILQSMSAEFAPLYSRRGRPSIAPERLLRASLIQTLFTIRSERQLVQHIEYNLLYRWFVGMNIDEAVLPSMASAYVARMMASRVRSTLFRHGAARAV</sequence>
<evidence type="ECO:0000259" key="1">
    <source>
        <dbReference type="Pfam" id="PF05598"/>
    </source>
</evidence>
<proteinExistence type="predicted"/>
<dbReference type="EMBL" id="PDOB01000034">
    <property type="protein sequence ID" value="PIL38524.1"/>
    <property type="molecule type" value="Genomic_DNA"/>
</dbReference>
<dbReference type="PANTHER" id="PTHR35604">
    <property type="entry name" value="TRANSPOSASE INSH FOR INSERTION SEQUENCE ELEMENT IS5A-RELATED"/>
    <property type="match status" value="1"/>
</dbReference>
<accession>A0A2G8SXP0</accession>
<dbReference type="InterPro" id="IPR008490">
    <property type="entry name" value="Transposase_InsH_N"/>
</dbReference>
<dbReference type="Proteomes" id="UP000228593">
    <property type="component" value="Unassembled WGS sequence"/>
</dbReference>